<dbReference type="PROSITE" id="PS50240">
    <property type="entry name" value="TRYPSIN_DOM"/>
    <property type="match status" value="1"/>
</dbReference>
<dbReference type="PROSITE" id="PS51046">
    <property type="entry name" value="GON"/>
    <property type="match status" value="1"/>
</dbReference>
<dbReference type="GO" id="GO:0004252">
    <property type="term" value="F:serine-type endopeptidase activity"/>
    <property type="evidence" value="ECO:0007669"/>
    <property type="project" value="InterPro"/>
</dbReference>
<evidence type="ECO:0000256" key="1">
    <source>
        <dbReference type="ARBA" id="ARBA00022723"/>
    </source>
</evidence>
<feature type="domain" description="Peptidase S1" evidence="3">
    <location>
        <begin position="39"/>
        <end position="240"/>
    </location>
</feature>
<feature type="domain" description="GON" evidence="4">
    <location>
        <begin position="129"/>
        <end position="240"/>
    </location>
</feature>
<reference evidence="6" key="1">
    <citation type="submission" date="2022-10" db="EMBL/GenBank/DDBJ databases">
        <title>Genome assembly of Pristionchus species.</title>
        <authorList>
            <person name="Yoshida K."/>
            <person name="Sommer R.J."/>
        </authorList>
    </citation>
    <scope>NUCLEOTIDE SEQUENCE [LARGE SCALE GENOMIC DNA]</scope>
    <source>
        <strain evidence="6">RS5460</strain>
    </source>
</reference>
<dbReference type="InterPro" id="IPR009003">
    <property type="entry name" value="Peptidase_S1_PA"/>
</dbReference>
<dbReference type="PRINTS" id="PR00722">
    <property type="entry name" value="CHYMOTRYPSIN"/>
</dbReference>
<dbReference type="InterPro" id="IPR001314">
    <property type="entry name" value="Peptidase_S1A"/>
</dbReference>
<feature type="signal peptide" evidence="2">
    <location>
        <begin position="1"/>
        <end position="16"/>
    </location>
</feature>
<dbReference type="InterPro" id="IPR012314">
    <property type="entry name" value="Pept_M12B_GON-ADAMTSs"/>
</dbReference>
<dbReference type="Gene3D" id="2.40.10.10">
    <property type="entry name" value="Trypsin-like serine proteases"/>
    <property type="match status" value="1"/>
</dbReference>
<accession>A0AAN5CE38</accession>
<feature type="chain" id="PRO_5042916142" description="Trypsin" evidence="2">
    <location>
        <begin position="17"/>
        <end position="240"/>
    </location>
</feature>
<dbReference type="GO" id="GO:0008270">
    <property type="term" value="F:zinc ion binding"/>
    <property type="evidence" value="ECO:0007669"/>
    <property type="project" value="InterPro"/>
</dbReference>
<dbReference type="InterPro" id="IPR051333">
    <property type="entry name" value="CLIP_Serine_Protease"/>
</dbReference>
<gene>
    <name evidence="5" type="ORF">PMAYCL1PPCAC_12245</name>
</gene>
<dbReference type="EMBL" id="BTRK01000003">
    <property type="protein sequence ID" value="GMR42050.1"/>
    <property type="molecule type" value="Genomic_DNA"/>
</dbReference>
<evidence type="ECO:0000259" key="4">
    <source>
        <dbReference type="PROSITE" id="PS51046"/>
    </source>
</evidence>
<organism evidence="5 6">
    <name type="scientific">Pristionchus mayeri</name>
    <dbReference type="NCBI Taxonomy" id="1317129"/>
    <lineage>
        <taxon>Eukaryota</taxon>
        <taxon>Metazoa</taxon>
        <taxon>Ecdysozoa</taxon>
        <taxon>Nematoda</taxon>
        <taxon>Chromadorea</taxon>
        <taxon>Rhabditida</taxon>
        <taxon>Rhabditina</taxon>
        <taxon>Diplogasteromorpha</taxon>
        <taxon>Diplogasteroidea</taxon>
        <taxon>Neodiplogasteridae</taxon>
        <taxon>Pristionchus</taxon>
    </lineage>
</organism>
<feature type="non-terminal residue" evidence="5">
    <location>
        <position position="240"/>
    </location>
</feature>
<comment type="caution">
    <text evidence="5">The sequence shown here is derived from an EMBL/GenBank/DDBJ whole genome shotgun (WGS) entry which is preliminary data.</text>
</comment>
<sequence length="240" mass="25692">MRSLVLTLFSASFALSARLGREENLSLQSECSRRFSRSILNADPVPAHDVIGQSAVAIVVEGDRRGVCSGTLISPRHVLTASHCFIPHQCSHSSNQGVRVHVGAHCIDDPSCRGIEVGIRNYTSFPGFFPSACSQISKVGLDITVVELERDVHSGLATIACLPRSAELPKEMIGYGFGDNNFVSGNLGMLKLKSVNCPSNEDRDLFCARSSKFGQNGCNGDSGHGSLQIRAASRPIIHGV</sequence>
<dbReference type="SMART" id="SM00020">
    <property type="entry name" value="Tryp_SPc"/>
    <property type="match status" value="1"/>
</dbReference>
<dbReference type="InterPro" id="IPR018114">
    <property type="entry name" value="TRYPSIN_HIS"/>
</dbReference>
<keyword evidence="6" id="KW-1185">Reference proteome</keyword>
<evidence type="ECO:0000313" key="5">
    <source>
        <dbReference type="EMBL" id="GMR42050.1"/>
    </source>
</evidence>
<name>A0AAN5CE38_9BILA</name>
<dbReference type="GO" id="GO:0004222">
    <property type="term" value="F:metalloendopeptidase activity"/>
    <property type="evidence" value="ECO:0007669"/>
    <property type="project" value="InterPro"/>
</dbReference>
<keyword evidence="2" id="KW-0732">Signal</keyword>
<dbReference type="GO" id="GO:0006508">
    <property type="term" value="P:proteolysis"/>
    <property type="evidence" value="ECO:0007669"/>
    <property type="project" value="InterPro"/>
</dbReference>
<dbReference type="InterPro" id="IPR001254">
    <property type="entry name" value="Trypsin_dom"/>
</dbReference>
<dbReference type="PANTHER" id="PTHR24260">
    <property type="match status" value="1"/>
</dbReference>
<dbReference type="SUPFAM" id="SSF50494">
    <property type="entry name" value="Trypsin-like serine proteases"/>
    <property type="match status" value="1"/>
</dbReference>
<proteinExistence type="predicted"/>
<protein>
    <recommendedName>
        <fullName evidence="7">Trypsin</fullName>
    </recommendedName>
</protein>
<dbReference type="InterPro" id="IPR043504">
    <property type="entry name" value="Peptidase_S1_PA_chymotrypsin"/>
</dbReference>
<dbReference type="Proteomes" id="UP001328107">
    <property type="component" value="Unassembled WGS sequence"/>
</dbReference>
<evidence type="ECO:0008006" key="7">
    <source>
        <dbReference type="Google" id="ProtNLM"/>
    </source>
</evidence>
<evidence type="ECO:0000256" key="2">
    <source>
        <dbReference type="SAM" id="SignalP"/>
    </source>
</evidence>
<keyword evidence="1" id="KW-0479">Metal-binding</keyword>
<dbReference type="PANTHER" id="PTHR24260:SF136">
    <property type="entry name" value="GH08193P-RELATED"/>
    <property type="match status" value="1"/>
</dbReference>
<dbReference type="PROSITE" id="PS00134">
    <property type="entry name" value="TRYPSIN_HIS"/>
    <property type="match status" value="1"/>
</dbReference>
<dbReference type="Pfam" id="PF00089">
    <property type="entry name" value="Trypsin"/>
    <property type="match status" value="1"/>
</dbReference>
<evidence type="ECO:0000313" key="6">
    <source>
        <dbReference type="Proteomes" id="UP001328107"/>
    </source>
</evidence>
<dbReference type="AlphaFoldDB" id="A0AAN5CE38"/>
<evidence type="ECO:0000259" key="3">
    <source>
        <dbReference type="PROSITE" id="PS50240"/>
    </source>
</evidence>